<evidence type="ECO:0000313" key="2">
    <source>
        <dbReference type="Proteomes" id="UP001280581"/>
    </source>
</evidence>
<dbReference type="InterPro" id="IPR043129">
    <property type="entry name" value="ATPase_NBD"/>
</dbReference>
<organism evidence="1 2">
    <name type="scientific">Pseudopithomyces chartarum</name>
    <dbReference type="NCBI Taxonomy" id="1892770"/>
    <lineage>
        <taxon>Eukaryota</taxon>
        <taxon>Fungi</taxon>
        <taxon>Dikarya</taxon>
        <taxon>Ascomycota</taxon>
        <taxon>Pezizomycotina</taxon>
        <taxon>Dothideomycetes</taxon>
        <taxon>Pleosporomycetidae</taxon>
        <taxon>Pleosporales</taxon>
        <taxon>Massarineae</taxon>
        <taxon>Didymosphaeriaceae</taxon>
        <taxon>Pseudopithomyces</taxon>
    </lineage>
</organism>
<dbReference type="CDD" id="cd10170">
    <property type="entry name" value="ASKHA_NBD_HSP70"/>
    <property type="match status" value="1"/>
</dbReference>
<name>A0AAN6RG32_9PLEO</name>
<protein>
    <submittedName>
        <fullName evidence="1">Uncharacterized protein</fullName>
    </submittedName>
</protein>
<evidence type="ECO:0000313" key="1">
    <source>
        <dbReference type="EMBL" id="KAK3202688.1"/>
    </source>
</evidence>
<reference evidence="1 2" key="1">
    <citation type="submission" date="2021-02" db="EMBL/GenBank/DDBJ databases">
        <title>Genome assembly of Pseudopithomyces chartarum.</title>
        <authorList>
            <person name="Jauregui R."/>
            <person name="Singh J."/>
            <person name="Voisey C."/>
        </authorList>
    </citation>
    <scope>NUCLEOTIDE SEQUENCE [LARGE SCALE GENOMIC DNA]</scope>
    <source>
        <strain evidence="1 2">AGR01</strain>
    </source>
</reference>
<sequence length="650" mass="72577">MNKPDLVISIDFGTTCTGVAYCNVATGTDIVRHIQKWPGRLQANEDKVPTILVYPNGSNSPSHWGFQAETAQDQSGIEDETREWFKIWLDEDLAQQARRTAKDPSKIPSLQEVEKWYCDYFQLLYRSIEARLRGEVASRWEDANIEFIFSVPTTWKPNPTVERFRKLAERAGFGKSPSHSVVIGLTEAEAAAVHTARNTPAMFKENDILFVCDVGGGTTDLSVFRVKNASSGGNLSLEQVDVVFGANIGSTKLDDLFESAVNKRLHAADCSVPMGLPNLGEVAWRMRISRQYQNAKCEYGSEDSSAFTDTFGICIPGLDRRYSNEAHGISNGEMEISRNDLKSFFDTQVSTLPQPPPPSNPHPQLSKLYTLIDKQLHRVHQKFPYESVSHLVLSGGLGNSAYVRDSLITRYAQGRSAHPSAQNLQIRVAPEPQLVVCKGNVADRVQKLKSGQAVLGWRCSRASYGTLCKVLYDAEDARYFGAPTQVDPLDGKTYVMQHVDWFVKQGEPVSSSTPIVRTFKRKCSPATPSNPDPPRIFPTEIITSDLEASLLPTVMNASCHSICRIDSDFSLLPLSTFKLKNRHWWNTGKKYHRIDFVVKVDIGPADMSFELWHQGVKLSKDSSIKVEWHAAPAPAPVPRRPLQMDPEFDM</sequence>
<gene>
    <name evidence="1" type="ORF">GRF29_154g387368</name>
</gene>
<accession>A0AAN6RG32</accession>
<comment type="caution">
    <text evidence="1">The sequence shown here is derived from an EMBL/GenBank/DDBJ whole genome shotgun (WGS) entry which is preliminary data.</text>
</comment>
<dbReference type="Gene3D" id="3.30.420.40">
    <property type="match status" value="1"/>
</dbReference>
<dbReference type="EMBL" id="WVTA01000013">
    <property type="protein sequence ID" value="KAK3202688.1"/>
    <property type="molecule type" value="Genomic_DNA"/>
</dbReference>
<dbReference type="PANTHER" id="PTHR42749">
    <property type="entry name" value="CELL SHAPE-DETERMINING PROTEIN MREB"/>
    <property type="match status" value="1"/>
</dbReference>
<dbReference type="PANTHER" id="PTHR42749:SF1">
    <property type="entry name" value="CELL SHAPE-DETERMINING PROTEIN MREB"/>
    <property type="match status" value="1"/>
</dbReference>
<dbReference type="AlphaFoldDB" id="A0AAN6RG32"/>
<keyword evidence="2" id="KW-1185">Reference proteome</keyword>
<proteinExistence type="predicted"/>
<feature type="non-terminal residue" evidence="1">
    <location>
        <position position="650"/>
    </location>
</feature>
<dbReference type="Proteomes" id="UP001280581">
    <property type="component" value="Unassembled WGS sequence"/>
</dbReference>
<dbReference type="SUPFAM" id="SSF53067">
    <property type="entry name" value="Actin-like ATPase domain"/>
    <property type="match status" value="2"/>
</dbReference>